<sequence>MSIIEKALNKSRTAREQHKEGQGTATSAAPEVADAPLGSGESVGATSDPAPQPQLKAAAKAPPPVERSQQVEIDFAWLRKQGIIVPNERRSGLAEEFRMMKRPILDNAFGRSNAMRVPKGRLVMVTSSLPREGKTFTTVNLALSMAMEVDRTVLLVDADVARPAVPHTLGFQSDRGLMDVLTEPDIEIPDVLLRTSIPNLSVLPAGRPHGRSTELLASEAMMQILDELHDRYDDRIILFDSPPLLATSEPGVLAGHMGQIIMVVEAEHTPRTSLERAMEQLQHCDVVLTTLNKATRLPGLGGYGGYYSQGYGKGPYGE</sequence>
<proteinExistence type="inferred from homology"/>
<dbReference type="CDD" id="cd05387">
    <property type="entry name" value="BY-kinase"/>
    <property type="match status" value="1"/>
</dbReference>
<name>Q0ACD6_ALKEH</name>
<organism evidence="11 12">
    <name type="scientific">Alkalilimnicola ehrlichii (strain ATCC BAA-1101 / DSM 17681 / MLHE-1)</name>
    <dbReference type="NCBI Taxonomy" id="187272"/>
    <lineage>
        <taxon>Bacteria</taxon>
        <taxon>Pseudomonadati</taxon>
        <taxon>Pseudomonadota</taxon>
        <taxon>Gammaproteobacteria</taxon>
        <taxon>Chromatiales</taxon>
        <taxon>Ectothiorhodospiraceae</taxon>
        <taxon>Alkalilimnicola</taxon>
    </lineage>
</organism>
<evidence type="ECO:0000256" key="8">
    <source>
        <dbReference type="ARBA" id="ARBA00051245"/>
    </source>
</evidence>
<dbReference type="Proteomes" id="UP000001962">
    <property type="component" value="Chromosome"/>
</dbReference>
<dbReference type="GO" id="GO:0005886">
    <property type="term" value="C:plasma membrane"/>
    <property type="evidence" value="ECO:0007669"/>
    <property type="project" value="TreeGrafter"/>
</dbReference>
<keyword evidence="6" id="KW-0067">ATP-binding</keyword>
<evidence type="ECO:0000256" key="7">
    <source>
        <dbReference type="ARBA" id="ARBA00023137"/>
    </source>
</evidence>
<dbReference type="GO" id="GO:0004713">
    <property type="term" value="F:protein tyrosine kinase activity"/>
    <property type="evidence" value="ECO:0007669"/>
    <property type="project" value="TreeGrafter"/>
</dbReference>
<dbReference type="KEGG" id="aeh:Mlg_0146"/>
<keyword evidence="4" id="KW-0547">Nucleotide-binding</keyword>
<evidence type="ECO:0000313" key="12">
    <source>
        <dbReference type="Proteomes" id="UP000001962"/>
    </source>
</evidence>
<dbReference type="OrthoDB" id="9775724at2"/>
<dbReference type="NCBIfam" id="TIGR03018">
    <property type="entry name" value="pepcterm_TyrKin"/>
    <property type="match status" value="1"/>
</dbReference>
<keyword evidence="12" id="KW-1185">Reference proteome</keyword>
<evidence type="ECO:0000256" key="9">
    <source>
        <dbReference type="SAM" id="MobiDB-lite"/>
    </source>
</evidence>
<evidence type="ECO:0000256" key="1">
    <source>
        <dbReference type="ARBA" id="ARBA00007316"/>
    </source>
</evidence>
<dbReference type="EMBL" id="CP000453">
    <property type="protein sequence ID" value="ABI55501.1"/>
    <property type="molecule type" value="Genomic_DNA"/>
</dbReference>
<evidence type="ECO:0000256" key="4">
    <source>
        <dbReference type="ARBA" id="ARBA00022741"/>
    </source>
</evidence>
<accession>Q0ACD6</accession>
<dbReference type="RefSeq" id="WP_011627897.1">
    <property type="nucleotide sequence ID" value="NC_008340.1"/>
</dbReference>
<keyword evidence="7" id="KW-0829">Tyrosine-protein kinase</keyword>
<dbReference type="InterPro" id="IPR027417">
    <property type="entry name" value="P-loop_NTPase"/>
</dbReference>
<keyword evidence="5" id="KW-0418">Kinase</keyword>
<protein>
    <recommendedName>
        <fullName evidence="2">non-specific protein-tyrosine kinase</fullName>
        <ecNumber evidence="2">2.7.10.2</ecNumber>
    </recommendedName>
</protein>
<dbReference type="InterPro" id="IPR050445">
    <property type="entry name" value="Bact_polysacc_biosynth/exp"/>
</dbReference>
<dbReference type="AlphaFoldDB" id="Q0ACD6"/>
<dbReference type="eggNOG" id="COG0489">
    <property type="taxonomic scope" value="Bacteria"/>
</dbReference>
<evidence type="ECO:0000256" key="2">
    <source>
        <dbReference type="ARBA" id="ARBA00011903"/>
    </source>
</evidence>
<dbReference type="EC" id="2.7.10.2" evidence="2"/>
<dbReference type="PANTHER" id="PTHR32309:SF13">
    <property type="entry name" value="FERRIC ENTEROBACTIN TRANSPORT PROTEIN FEPE"/>
    <property type="match status" value="1"/>
</dbReference>
<keyword evidence="3" id="KW-0808">Transferase</keyword>
<feature type="region of interest" description="Disordered" evidence="9">
    <location>
        <begin position="1"/>
        <end position="67"/>
    </location>
</feature>
<dbReference type="Pfam" id="PF13614">
    <property type="entry name" value="AAA_31"/>
    <property type="match status" value="1"/>
</dbReference>
<evidence type="ECO:0000313" key="11">
    <source>
        <dbReference type="EMBL" id="ABI55501.1"/>
    </source>
</evidence>
<comment type="catalytic activity">
    <reaction evidence="8">
        <text>L-tyrosyl-[protein] + ATP = O-phospho-L-tyrosyl-[protein] + ADP + H(+)</text>
        <dbReference type="Rhea" id="RHEA:10596"/>
        <dbReference type="Rhea" id="RHEA-COMP:10136"/>
        <dbReference type="Rhea" id="RHEA-COMP:20101"/>
        <dbReference type="ChEBI" id="CHEBI:15378"/>
        <dbReference type="ChEBI" id="CHEBI:30616"/>
        <dbReference type="ChEBI" id="CHEBI:46858"/>
        <dbReference type="ChEBI" id="CHEBI:61978"/>
        <dbReference type="ChEBI" id="CHEBI:456216"/>
        <dbReference type="EC" id="2.7.10.2"/>
    </reaction>
</comment>
<gene>
    <name evidence="11" type="ordered locus">Mlg_0146</name>
</gene>
<comment type="similarity">
    <text evidence="1">Belongs to the CpsD/CapB family.</text>
</comment>
<reference evidence="12" key="1">
    <citation type="submission" date="2006-08" db="EMBL/GenBank/DDBJ databases">
        <title>Complete sequence of Alkalilimnicola ehrilichei MLHE-1.</title>
        <authorList>
            <person name="Copeland A."/>
            <person name="Lucas S."/>
            <person name="Lapidus A."/>
            <person name="Barry K."/>
            <person name="Detter J.C."/>
            <person name="Glavina del Rio T."/>
            <person name="Hammon N."/>
            <person name="Israni S."/>
            <person name="Dalin E."/>
            <person name="Tice H."/>
            <person name="Pitluck S."/>
            <person name="Sims D."/>
            <person name="Brettin T."/>
            <person name="Bruce D."/>
            <person name="Han C."/>
            <person name="Tapia R."/>
            <person name="Gilna P."/>
            <person name="Schmutz J."/>
            <person name="Larimer F."/>
            <person name="Land M."/>
            <person name="Hauser L."/>
            <person name="Kyrpides N."/>
            <person name="Mikhailova N."/>
            <person name="Oremland R.S."/>
            <person name="Hoeft S.E."/>
            <person name="Switzer-Blum J."/>
            <person name="Kulp T."/>
            <person name="King G."/>
            <person name="Tabita R."/>
            <person name="Witte B."/>
            <person name="Santini J.M."/>
            <person name="Basu P."/>
            <person name="Hollibaugh J.T."/>
            <person name="Xie G."/>
            <person name="Stolz J.F."/>
            <person name="Richardson P."/>
        </authorList>
    </citation>
    <scope>NUCLEOTIDE SEQUENCE [LARGE SCALE GENOMIC DNA]</scope>
    <source>
        <strain evidence="12">ATCC BAA-1101 / DSM 17681 / MLHE-1</strain>
    </source>
</reference>
<dbReference type="InterPro" id="IPR025669">
    <property type="entry name" value="AAA_dom"/>
</dbReference>
<dbReference type="HOGENOM" id="CLU_052027_1_0_6"/>
<dbReference type="InterPro" id="IPR005702">
    <property type="entry name" value="Wzc-like_C"/>
</dbReference>
<feature type="domain" description="AAA" evidence="10">
    <location>
        <begin position="133"/>
        <end position="268"/>
    </location>
</feature>
<dbReference type="SUPFAM" id="SSF52540">
    <property type="entry name" value="P-loop containing nucleoside triphosphate hydrolases"/>
    <property type="match status" value="1"/>
</dbReference>
<dbReference type="PANTHER" id="PTHR32309">
    <property type="entry name" value="TYROSINE-PROTEIN KINASE"/>
    <property type="match status" value="1"/>
</dbReference>
<evidence type="ECO:0000256" key="5">
    <source>
        <dbReference type="ARBA" id="ARBA00022777"/>
    </source>
</evidence>
<evidence type="ECO:0000256" key="6">
    <source>
        <dbReference type="ARBA" id="ARBA00022840"/>
    </source>
</evidence>
<evidence type="ECO:0000259" key="10">
    <source>
        <dbReference type="Pfam" id="PF13614"/>
    </source>
</evidence>
<dbReference type="Gene3D" id="3.40.50.300">
    <property type="entry name" value="P-loop containing nucleotide triphosphate hydrolases"/>
    <property type="match status" value="1"/>
</dbReference>
<evidence type="ECO:0000256" key="3">
    <source>
        <dbReference type="ARBA" id="ARBA00022679"/>
    </source>
</evidence>